<dbReference type="EC" id="2.7.7.65" evidence="1"/>
<dbReference type="InterPro" id="IPR029787">
    <property type="entry name" value="Nucleotide_cyclase"/>
</dbReference>
<keyword evidence="7" id="KW-1185">Reference proteome</keyword>
<gene>
    <name evidence="6" type="ORF">HLB44_19915</name>
</gene>
<evidence type="ECO:0000256" key="3">
    <source>
        <dbReference type="SAM" id="Phobius"/>
    </source>
</evidence>
<name>A0ABX2EKZ6_9BURK</name>
<feature type="chain" id="PRO_5045932679" description="diguanylate cyclase" evidence="4">
    <location>
        <begin position="36"/>
        <end position="697"/>
    </location>
</feature>
<dbReference type="SUPFAM" id="SSF48452">
    <property type="entry name" value="TPR-like"/>
    <property type="match status" value="2"/>
</dbReference>
<dbReference type="PANTHER" id="PTHR45138:SF9">
    <property type="entry name" value="DIGUANYLATE CYCLASE DGCM-RELATED"/>
    <property type="match status" value="1"/>
</dbReference>
<dbReference type="SMART" id="SM00267">
    <property type="entry name" value="GGDEF"/>
    <property type="match status" value="1"/>
</dbReference>
<protein>
    <recommendedName>
        <fullName evidence="1">diguanylate cyclase</fullName>
        <ecNumber evidence="1">2.7.7.65</ecNumber>
    </recommendedName>
</protein>
<dbReference type="CDD" id="cd01949">
    <property type="entry name" value="GGDEF"/>
    <property type="match status" value="1"/>
</dbReference>
<feature type="signal peptide" evidence="4">
    <location>
        <begin position="1"/>
        <end position="35"/>
    </location>
</feature>
<organism evidence="6 7">
    <name type="scientific">Pseudaquabacterium terrae</name>
    <dbReference type="NCBI Taxonomy" id="2732868"/>
    <lineage>
        <taxon>Bacteria</taxon>
        <taxon>Pseudomonadati</taxon>
        <taxon>Pseudomonadota</taxon>
        <taxon>Betaproteobacteria</taxon>
        <taxon>Burkholderiales</taxon>
        <taxon>Sphaerotilaceae</taxon>
        <taxon>Pseudaquabacterium</taxon>
    </lineage>
</organism>
<feature type="domain" description="GGDEF" evidence="5">
    <location>
        <begin position="505"/>
        <end position="650"/>
    </location>
</feature>
<dbReference type="Gene3D" id="3.30.70.270">
    <property type="match status" value="1"/>
</dbReference>
<dbReference type="Proteomes" id="UP000737171">
    <property type="component" value="Unassembled WGS sequence"/>
</dbReference>
<keyword evidence="3" id="KW-0472">Membrane</keyword>
<proteinExistence type="predicted"/>
<evidence type="ECO:0000313" key="7">
    <source>
        <dbReference type="Proteomes" id="UP000737171"/>
    </source>
</evidence>
<sequence>MLSGARCSSSMKLLATMLRSGMTAALLALALPSHAAPPPLDPRLAALEDTSRAQPRDAMARLGALAPMLPEASAQRVLALALRGQLQAQRDDAEGAELALREIEQLRGREPSAAAAAGFVRAALTQRRGPMARADRQASDALALMPADALPSLRYRLTYLLASLKEETGQLDEAVRLRQQLIQQADAGGLPWRQSEARSSLAYALLLAKQAEPARELNREALARARSAGDKLAESRALNIEGMLLAEAGDAAAELQAMQRMMELARETHAREDEVLGLANLADHYLKGGDYETALRLSREALPLARELADPASESVALANIGLALISLHKREEGLASVRRSMAIDERSGAVTSLAQTQEELGIYLERAGYLGDAVDAYRRFRKLSDEVFRRDQQQAILELQEGFDNERRLRELELLQRENHLKQAQLVGAQLQQRVWLAAGAAGALLLVLAGVLLLRLRRTGHLLIEGNALLQTQSERDPLTNLANRRFLQRVMQPDADSAPPPFEGSLLLIDLDHFKRINDRHGHAAGDSVLIEVARRLRATLRDEDLVVRWGGEEFLVVARALTQDQVQALAQRLLTAIGGAPVLLAPAAAGADAAPSVAISASIGYACFPTEPTKLAVNWEHALDLVDTALYLAKAHGRNLAYGVRLLHARDETELVQISRGLEEAWTDGRVKLTPLRGPSQAAAAAAAAQESA</sequence>
<dbReference type="Pfam" id="PF00990">
    <property type="entry name" value="GGDEF"/>
    <property type="match status" value="1"/>
</dbReference>
<evidence type="ECO:0000313" key="6">
    <source>
        <dbReference type="EMBL" id="NRF69268.1"/>
    </source>
</evidence>
<evidence type="ECO:0000256" key="2">
    <source>
        <dbReference type="ARBA" id="ARBA00034247"/>
    </source>
</evidence>
<comment type="catalytic activity">
    <reaction evidence="2">
        <text>2 GTP = 3',3'-c-di-GMP + 2 diphosphate</text>
        <dbReference type="Rhea" id="RHEA:24898"/>
        <dbReference type="ChEBI" id="CHEBI:33019"/>
        <dbReference type="ChEBI" id="CHEBI:37565"/>
        <dbReference type="ChEBI" id="CHEBI:58805"/>
        <dbReference type="EC" id="2.7.7.65"/>
    </reaction>
</comment>
<dbReference type="PROSITE" id="PS50887">
    <property type="entry name" value="GGDEF"/>
    <property type="match status" value="1"/>
</dbReference>
<reference evidence="6 7" key="1">
    <citation type="submission" date="2020-05" db="EMBL/GenBank/DDBJ databases">
        <title>Aquincola sp. isolate from soil.</title>
        <authorList>
            <person name="Han J."/>
            <person name="Kim D.-U."/>
        </authorList>
    </citation>
    <scope>NUCLEOTIDE SEQUENCE [LARGE SCALE GENOMIC DNA]</scope>
    <source>
        <strain evidence="6 7">S2</strain>
    </source>
</reference>
<keyword evidence="3" id="KW-1133">Transmembrane helix</keyword>
<keyword evidence="3" id="KW-0812">Transmembrane</keyword>
<dbReference type="EMBL" id="JABRWJ010000006">
    <property type="protein sequence ID" value="NRF69268.1"/>
    <property type="molecule type" value="Genomic_DNA"/>
</dbReference>
<dbReference type="InterPro" id="IPR011990">
    <property type="entry name" value="TPR-like_helical_dom_sf"/>
</dbReference>
<feature type="transmembrane region" description="Helical" evidence="3">
    <location>
        <begin position="436"/>
        <end position="456"/>
    </location>
</feature>
<dbReference type="Gene3D" id="1.25.40.10">
    <property type="entry name" value="Tetratricopeptide repeat domain"/>
    <property type="match status" value="1"/>
</dbReference>
<evidence type="ECO:0000259" key="5">
    <source>
        <dbReference type="PROSITE" id="PS50887"/>
    </source>
</evidence>
<dbReference type="PANTHER" id="PTHR45138">
    <property type="entry name" value="REGULATORY COMPONENTS OF SENSORY TRANSDUCTION SYSTEM"/>
    <property type="match status" value="1"/>
</dbReference>
<comment type="caution">
    <text evidence="6">The sequence shown here is derived from an EMBL/GenBank/DDBJ whole genome shotgun (WGS) entry which is preliminary data.</text>
</comment>
<accession>A0ABX2EKZ6</accession>
<dbReference type="InterPro" id="IPR043128">
    <property type="entry name" value="Rev_trsase/Diguanyl_cyclase"/>
</dbReference>
<dbReference type="InterPro" id="IPR050469">
    <property type="entry name" value="Diguanylate_Cyclase"/>
</dbReference>
<evidence type="ECO:0000256" key="1">
    <source>
        <dbReference type="ARBA" id="ARBA00012528"/>
    </source>
</evidence>
<dbReference type="NCBIfam" id="TIGR00254">
    <property type="entry name" value="GGDEF"/>
    <property type="match status" value="1"/>
</dbReference>
<dbReference type="SUPFAM" id="SSF55073">
    <property type="entry name" value="Nucleotide cyclase"/>
    <property type="match status" value="1"/>
</dbReference>
<keyword evidence="4" id="KW-0732">Signal</keyword>
<dbReference type="InterPro" id="IPR000160">
    <property type="entry name" value="GGDEF_dom"/>
</dbReference>
<evidence type="ECO:0000256" key="4">
    <source>
        <dbReference type="SAM" id="SignalP"/>
    </source>
</evidence>